<keyword evidence="3" id="KW-1185">Reference proteome</keyword>
<gene>
    <name evidence="2" type="ORF">QJS10_CPB18g01353</name>
</gene>
<reference evidence="2" key="1">
    <citation type="journal article" date="2023" name="Nat. Commun.">
        <title>Diploid and tetraploid genomes of Acorus and the evolution of monocots.</title>
        <authorList>
            <person name="Ma L."/>
            <person name="Liu K.W."/>
            <person name="Li Z."/>
            <person name="Hsiao Y.Y."/>
            <person name="Qi Y."/>
            <person name="Fu T."/>
            <person name="Tang G.D."/>
            <person name="Zhang D."/>
            <person name="Sun W.H."/>
            <person name="Liu D.K."/>
            <person name="Li Y."/>
            <person name="Chen G.Z."/>
            <person name="Liu X.D."/>
            <person name="Liao X.Y."/>
            <person name="Jiang Y.T."/>
            <person name="Yu X."/>
            <person name="Hao Y."/>
            <person name="Huang J."/>
            <person name="Zhao X.W."/>
            <person name="Ke S."/>
            <person name="Chen Y.Y."/>
            <person name="Wu W.L."/>
            <person name="Hsu J.L."/>
            <person name="Lin Y.F."/>
            <person name="Huang M.D."/>
            <person name="Li C.Y."/>
            <person name="Huang L."/>
            <person name="Wang Z.W."/>
            <person name="Zhao X."/>
            <person name="Zhong W.Y."/>
            <person name="Peng D.H."/>
            <person name="Ahmad S."/>
            <person name="Lan S."/>
            <person name="Zhang J.S."/>
            <person name="Tsai W.C."/>
            <person name="Van de Peer Y."/>
            <person name="Liu Z.J."/>
        </authorList>
    </citation>
    <scope>NUCLEOTIDE SEQUENCE</scope>
    <source>
        <strain evidence="2">CP</strain>
    </source>
</reference>
<proteinExistence type="predicted"/>
<feature type="region of interest" description="Disordered" evidence="1">
    <location>
        <begin position="1"/>
        <end position="27"/>
    </location>
</feature>
<sequence>MPGMSRTHGAPRMACGSRRAGDDLREEERPAYVTNAVSQIVIILTTPVESTSRLIFTCQTGCWTARNIQTYHAGRSQDVEMGVRQHTGKFETSSLNGLCMHN</sequence>
<evidence type="ECO:0000313" key="2">
    <source>
        <dbReference type="EMBL" id="KAK1290962.1"/>
    </source>
</evidence>
<name>A0AAV9CS44_ACOCL</name>
<reference evidence="2" key="2">
    <citation type="submission" date="2023-06" db="EMBL/GenBank/DDBJ databases">
        <authorList>
            <person name="Ma L."/>
            <person name="Liu K.-W."/>
            <person name="Li Z."/>
            <person name="Hsiao Y.-Y."/>
            <person name="Qi Y."/>
            <person name="Fu T."/>
            <person name="Tang G."/>
            <person name="Zhang D."/>
            <person name="Sun W.-H."/>
            <person name="Liu D.-K."/>
            <person name="Li Y."/>
            <person name="Chen G.-Z."/>
            <person name="Liu X.-D."/>
            <person name="Liao X.-Y."/>
            <person name="Jiang Y.-T."/>
            <person name="Yu X."/>
            <person name="Hao Y."/>
            <person name="Huang J."/>
            <person name="Zhao X.-W."/>
            <person name="Ke S."/>
            <person name="Chen Y.-Y."/>
            <person name="Wu W.-L."/>
            <person name="Hsu J.-L."/>
            <person name="Lin Y.-F."/>
            <person name="Huang M.-D."/>
            <person name="Li C.-Y."/>
            <person name="Huang L."/>
            <person name="Wang Z.-W."/>
            <person name="Zhao X."/>
            <person name="Zhong W.-Y."/>
            <person name="Peng D.-H."/>
            <person name="Ahmad S."/>
            <person name="Lan S."/>
            <person name="Zhang J.-S."/>
            <person name="Tsai W.-C."/>
            <person name="Van De Peer Y."/>
            <person name="Liu Z.-J."/>
        </authorList>
    </citation>
    <scope>NUCLEOTIDE SEQUENCE</scope>
    <source>
        <strain evidence="2">CP</strain>
        <tissue evidence="2">Leaves</tissue>
    </source>
</reference>
<dbReference type="AlphaFoldDB" id="A0AAV9CS44"/>
<evidence type="ECO:0000313" key="3">
    <source>
        <dbReference type="Proteomes" id="UP001180020"/>
    </source>
</evidence>
<dbReference type="Proteomes" id="UP001180020">
    <property type="component" value="Unassembled WGS sequence"/>
</dbReference>
<dbReference type="EMBL" id="JAUJYO010000018">
    <property type="protein sequence ID" value="KAK1290962.1"/>
    <property type="molecule type" value="Genomic_DNA"/>
</dbReference>
<protein>
    <submittedName>
        <fullName evidence="2">Uncharacterized protein</fullName>
    </submittedName>
</protein>
<evidence type="ECO:0000256" key="1">
    <source>
        <dbReference type="SAM" id="MobiDB-lite"/>
    </source>
</evidence>
<organism evidence="2 3">
    <name type="scientific">Acorus calamus</name>
    <name type="common">Sweet flag</name>
    <dbReference type="NCBI Taxonomy" id="4465"/>
    <lineage>
        <taxon>Eukaryota</taxon>
        <taxon>Viridiplantae</taxon>
        <taxon>Streptophyta</taxon>
        <taxon>Embryophyta</taxon>
        <taxon>Tracheophyta</taxon>
        <taxon>Spermatophyta</taxon>
        <taxon>Magnoliopsida</taxon>
        <taxon>Liliopsida</taxon>
        <taxon>Acoraceae</taxon>
        <taxon>Acorus</taxon>
    </lineage>
</organism>
<accession>A0AAV9CS44</accession>
<comment type="caution">
    <text evidence="2">The sequence shown here is derived from an EMBL/GenBank/DDBJ whole genome shotgun (WGS) entry which is preliminary data.</text>
</comment>